<sequence length="372" mass="40355">MTIDARLIAEARESHARVSRCLLDARKLVDEEFGRQRSWTGASAAAERDARERLHRLGCLSLALDALMERIDEREQSPGGRPALARLLAEPCVVRFTANTGEPAHDEALTVVGIVAAAREQSDRIGDLVAGHRSAASSVAARLARLRTDFEELAARTGPGRADGDRTGDDGTGPGDGPAGRLAALQRQAAADPLGCARPGPWRDAVNRAADEVAVLRRARAAAAEQDLTARAERLRTAVRRWRHLVTEATREGLGDGTDPVVGLPVDALLDRVGHGVPSGPDAQAVLGEELDRTTERVDAARRRLRRRCHAELGGRLEAYRQRAADEGRAEHPELDRHYREARDRLRPDGFAVTAASRAVRAYQQAVNEGTR</sequence>
<feature type="region of interest" description="Disordered" evidence="1">
    <location>
        <begin position="323"/>
        <end position="343"/>
    </location>
</feature>
<evidence type="ECO:0000313" key="2">
    <source>
        <dbReference type="EMBL" id="XBP95754.1"/>
    </source>
</evidence>
<gene>
    <name evidence="3" type="ORF">ABUL08_10310</name>
    <name evidence="2" type="ORF">VK199_10260</name>
</gene>
<protein>
    <recommendedName>
        <fullName evidence="4">CHAD domain-containing protein</fullName>
    </recommendedName>
</protein>
<dbReference type="EMBL" id="CP159342">
    <property type="protein sequence ID" value="XCH76458.1"/>
    <property type="molecule type" value="Genomic_DNA"/>
</dbReference>
<organism evidence="2">
    <name type="scientific">Micromonospora sp. CCTCC AA 2012012</name>
    <dbReference type="NCBI Taxonomy" id="3111921"/>
    <lineage>
        <taxon>Bacteria</taxon>
        <taxon>Bacillati</taxon>
        <taxon>Actinomycetota</taxon>
        <taxon>Actinomycetes</taxon>
        <taxon>Micromonosporales</taxon>
        <taxon>Micromonosporaceae</taxon>
        <taxon>Micromonospora</taxon>
    </lineage>
</organism>
<dbReference type="EMBL" id="CP157762">
    <property type="protein sequence ID" value="XBP95754.1"/>
    <property type="molecule type" value="Genomic_DNA"/>
</dbReference>
<reference evidence="3" key="2">
    <citation type="submission" date="2024-06" db="EMBL/GenBank/DDBJ databases">
        <title>Micromonospora mangrovi CCTCC AA 2012012 genome sequences.</title>
        <authorList>
            <person name="Gao J."/>
        </authorList>
    </citation>
    <scope>NUCLEOTIDE SEQUENCE</scope>
    <source>
        <strain evidence="3">CCTCC AA 2012012</strain>
    </source>
</reference>
<name>A0AAU7ME68_9ACTN</name>
<evidence type="ECO:0000256" key="1">
    <source>
        <dbReference type="SAM" id="MobiDB-lite"/>
    </source>
</evidence>
<accession>A0AAU7ME68</accession>
<dbReference type="RefSeq" id="WP_350936859.1">
    <property type="nucleotide sequence ID" value="NZ_CP157762.1"/>
</dbReference>
<feature type="region of interest" description="Disordered" evidence="1">
    <location>
        <begin position="152"/>
        <end position="180"/>
    </location>
</feature>
<proteinExistence type="predicted"/>
<evidence type="ECO:0008006" key="4">
    <source>
        <dbReference type="Google" id="ProtNLM"/>
    </source>
</evidence>
<evidence type="ECO:0000313" key="3">
    <source>
        <dbReference type="EMBL" id="XCH76458.1"/>
    </source>
</evidence>
<dbReference type="AlphaFoldDB" id="A0AAU7ME68"/>
<reference evidence="2" key="1">
    <citation type="submission" date="2024-01" db="EMBL/GenBank/DDBJ databases">
        <title>The genome sequence of Micromonospora mangrovi CCTCC AA 2012012.</title>
        <authorList>
            <person name="Gao J."/>
        </authorList>
    </citation>
    <scope>NUCLEOTIDE SEQUENCE</scope>
    <source>
        <strain evidence="2">CCTCC AA 2012012</strain>
    </source>
</reference>